<feature type="compositionally biased region" description="Basic residues" evidence="1">
    <location>
        <begin position="80"/>
        <end position="92"/>
    </location>
</feature>
<proteinExistence type="predicted"/>
<dbReference type="WBParaSite" id="PSU_v2.g13443.t1">
    <property type="protein sequence ID" value="PSU_v2.g13443.t1"/>
    <property type="gene ID" value="PSU_v2.g13443"/>
</dbReference>
<dbReference type="AlphaFoldDB" id="A0A914Y2I0"/>
<feature type="region of interest" description="Disordered" evidence="1">
    <location>
        <begin position="454"/>
        <end position="475"/>
    </location>
</feature>
<feature type="compositionally biased region" description="Polar residues" evidence="1">
    <location>
        <begin position="48"/>
        <end position="79"/>
    </location>
</feature>
<feature type="compositionally biased region" description="Acidic residues" evidence="1">
    <location>
        <begin position="334"/>
        <end position="357"/>
    </location>
</feature>
<organism evidence="2 3">
    <name type="scientific">Panagrolaimus superbus</name>
    <dbReference type="NCBI Taxonomy" id="310955"/>
    <lineage>
        <taxon>Eukaryota</taxon>
        <taxon>Metazoa</taxon>
        <taxon>Ecdysozoa</taxon>
        <taxon>Nematoda</taxon>
        <taxon>Chromadorea</taxon>
        <taxon>Rhabditida</taxon>
        <taxon>Tylenchina</taxon>
        <taxon>Panagrolaimomorpha</taxon>
        <taxon>Panagrolaimoidea</taxon>
        <taxon>Panagrolaimidae</taxon>
        <taxon>Panagrolaimus</taxon>
    </lineage>
</organism>
<evidence type="ECO:0000256" key="1">
    <source>
        <dbReference type="SAM" id="MobiDB-lite"/>
    </source>
</evidence>
<feature type="compositionally biased region" description="Acidic residues" evidence="1">
    <location>
        <begin position="365"/>
        <end position="375"/>
    </location>
</feature>
<feature type="compositionally biased region" description="Basic and acidic residues" evidence="1">
    <location>
        <begin position="18"/>
        <end position="30"/>
    </location>
</feature>
<feature type="compositionally biased region" description="Acidic residues" evidence="1">
    <location>
        <begin position="462"/>
        <end position="475"/>
    </location>
</feature>
<protein>
    <submittedName>
        <fullName evidence="3">Uncharacterized protein</fullName>
    </submittedName>
</protein>
<dbReference type="Proteomes" id="UP000887577">
    <property type="component" value="Unplaced"/>
</dbReference>
<feature type="compositionally biased region" description="Acidic residues" evidence="1">
    <location>
        <begin position="311"/>
        <end position="326"/>
    </location>
</feature>
<reference evidence="3" key="1">
    <citation type="submission" date="2022-11" db="UniProtKB">
        <authorList>
            <consortium name="WormBaseParasite"/>
        </authorList>
    </citation>
    <scope>IDENTIFICATION</scope>
</reference>
<evidence type="ECO:0000313" key="3">
    <source>
        <dbReference type="WBParaSite" id="PSU_v2.g13443.t1"/>
    </source>
</evidence>
<feature type="compositionally biased region" description="Polar residues" evidence="1">
    <location>
        <begin position="181"/>
        <end position="190"/>
    </location>
</feature>
<feature type="region of interest" description="Disordered" evidence="1">
    <location>
        <begin position="18"/>
        <end position="387"/>
    </location>
</feature>
<feature type="compositionally biased region" description="Basic residues" evidence="1">
    <location>
        <begin position="162"/>
        <end position="172"/>
    </location>
</feature>
<accession>A0A914Y2I0</accession>
<dbReference type="Gene3D" id="2.60.120.650">
    <property type="entry name" value="Cupin"/>
    <property type="match status" value="1"/>
</dbReference>
<feature type="compositionally biased region" description="Acidic residues" evidence="1">
    <location>
        <begin position="227"/>
        <end position="242"/>
    </location>
</feature>
<keyword evidence="2" id="KW-1185">Reference proteome</keyword>
<feature type="compositionally biased region" description="Acidic residues" evidence="1">
    <location>
        <begin position="282"/>
        <end position="301"/>
    </location>
</feature>
<name>A0A914Y2I0_9BILA</name>
<feature type="compositionally biased region" description="Acidic residues" evidence="1">
    <location>
        <begin position="253"/>
        <end position="262"/>
    </location>
</feature>
<feature type="compositionally biased region" description="Basic and acidic residues" evidence="1">
    <location>
        <begin position="243"/>
        <end position="252"/>
    </location>
</feature>
<evidence type="ECO:0000313" key="2">
    <source>
        <dbReference type="Proteomes" id="UP000887577"/>
    </source>
</evidence>
<sequence>MVKKPIKTIDDIQKLMEEKQQQAERKRHEQMASGDAQPNGVSAAEMLNGQSKSESHPNPNGVLNGSNEISNGFGLSTTPQKKRKNKRKKNKNKANGGYDGTSADDSRISEKDEEVEVNQSNGNEPKDKTHKKKAKIQQHEQMETDEVEPNEATNGQEERTKNQRRKDKKKQQKAAAADNAESNPTENGHNGNHIEDTPAPNPRKRKAAQRAEANLAIVPLSQRKDDSDEDDQDYIVESPDEDGNPKRSKLGESDEDDSDEEDWSRQTLEQRIADMLGGGVFYDDDEGEDDSEEEAESDEDGPIFLTHHNDNEEEDETEVEISDSDDEVGRIDIDDGESSDEEGEDDDDEEFENDSFDESQLYTNDSDEDEEIMSFDEDRPQNSDEEIVDIVSTIRPKNDELSVLDDLYSAGIGHGSSDDEEDSIMGPVDDLDELAEDDENDLYAEDSDLSEDLGNFIAAPGESDEEDEDEMDDSEDDMDIDLGEDEYTDISPMFQMTTDYKFKIDGYRTAKENAFLLKVERTTAGKARGGPFTTFKFGQIADTHSVQIAFDAFSWMIAPIERDAFFSHLFQRRVLFVKRRDKNYFKGIFSSDALLRMVQEVIVFLIVLLT</sequence>